<gene>
    <name evidence="9" type="ORF">HOLleu_37315</name>
</gene>
<reference evidence="9" key="1">
    <citation type="submission" date="2021-10" db="EMBL/GenBank/DDBJ databases">
        <title>Tropical sea cucumber genome reveals ecological adaptation and Cuvierian tubules defense mechanism.</title>
        <authorList>
            <person name="Chen T."/>
        </authorList>
    </citation>
    <scope>NUCLEOTIDE SEQUENCE</scope>
    <source>
        <strain evidence="9">Nanhai2018</strain>
        <tissue evidence="9">Muscle</tissue>
    </source>
</reference>
<dbReference type="InterPro" id="IPR036772">
    <property type="entry name" value="SRCR-like_dom_sf"/>
</dbReference>
<dbReference type="InterPro" id="IPR035914">
    <property type="entry name" value="Sperma_CUB_dom_sf"/>
</dbReference>
<comment type="caution">
    <text evidence="6">Lacks conserved residue(s) required for the propagation of feature annotation.</text>
</comment>
<dbReference type="Gene3D" id="3.10.250.10">
    <property type="entry name" value="SRCR-like domain"/>
    <property type="match status" value="1"/>
</dbReference>
<evidence type="ECO:0000256" key="5">
    <source>
        <dbReference type="PROSITE-ProRule" id="PRU00124"/>
    </source>
</evidence>
<dbReference type="GO" id="GO:0016020">
    <property type="term" value="C:membrane"/>
    <property type="evidence" value="ECO:0007669"/>
    <property type="project" value="InterPro"/>
</dbReference>
<evidence type="ECO:0000256" key="3">
    <source>
        <dbReference type="ARBA" id="ARBA00022825"/>
    </source>
</evidence>
<keyword evidence="3" id="KW-0720">Serine protease</keyword>
<dbReference type="Gene3D" id="2.60.120.290">
    <property type="entry name" value="Spermadhesin, CUB domain"/>
    <property type="match status" value="1"/>
</dbReference>
<dbReference type="GO" id="GO:0006508">
    <property type="term" value="P:proteolysis"/>
    <property type="evidence" value="ECO:0007669"/>
    <property type="project" value="UniProtKB-KW"/>
</dbReference>
<dbReference type="AlphaFoldDB" id="A0A9Q0YLP4"/>
<keyword evidence="4 6" id="KW-1015">Disulfide bond</keyword>
<sequence>MDGLHCSGYESSLSDCPHNGFGQHDCGHYEDAGVLCGAREVIFVDSVYNFTSEGFPGNYSNSLSTRWHFSTHEGYNLLLRFDVLLTEFDFDYVRVGNGNITYEEVALTWSGGPAVDQVKVLSSGNTQWMTFDSDSSVVTGGFAGSVEVVNMNMSDLDCGDEFRCERDGVCIPQWRVCDFETNCASGSDETPCVGGTYHPPPVGTATAPPDWWNIPTVTLWGRHTRHSSSWR</sequence>
<dbReference type="PANTHER" id="PTHR48071:SF18">
    <property type="entry name" value="DELETED IN MALIGNANT BRAIN TUMORS 1 PROTEIN-RELATED"/>
    <property type="match status" value="1"/>
</dbReference>
<dbReference type="Proteomes" id="UP001152320">
    <property type="component" value="Chromosome 20"/>
</dbReference>
<evidence type="ECO:0000256" key="4">
    <source>
        <dbReference type="ARBA" id="ARBA00023157"/>
    </source>
</evidence>
<dbReference type="SUPFAM" id="SSF49854">
    <property type="entry name" value="Spermadhesin, CUB domain"/>
    <property type="match status" value="1"/>
</dbReference>
<evidence type="ECO:0000256" key="6">
    <source>
        <dbReference type="PROSITE-ProRule" id="PRU00196"/>
    </source>
</evidence>
<dbReference type="InterPro" id="IPR002172">
    <property type="entry name" value="LDrepeatLR_classA_rpt"/>
</dbReference>
<dbReference type="SUPFAM" id="SSF56487">
    <property type="entry name" value="SRCR-like"/>
    <property type="match status" value="1"/>
</dbReference>
<feature type="disulfide bond" evidence="6">
    <location>
        <begin position="6"/>
        <end position="16"/>
    </location>
</feature>
<protein>
    <submittedName>
        <fullName evidence="9">Deleted in malignant brain tumors 1 protein</fullName>
    </submittedName>
</protein>
<dbReference type="SMART" id="SM00192">
    <property type="entry name" value="LDLa"/>
    <property type="match status" value="1"/>
</dbReference>
<dbReference type="OrthoDB" id="536948at2759"/>
<feature type="domain" description="SRCR" evidence="8">
    <location>
        <begin position="1"/>
        <end position="37"/>
    </location>
</feature>
<keyword evidence="10" id="KW-1185">Reference proteome</keyword>
<dbReference type="EMBL" id="JAIZAY010000020">
    <property type="protein sequence ID" value="KAJ8022422.1"/>
    <property type="molecule type" value="Genomic_DNA"/>
</dbReference>
<feature type="disulfide bond" evidence="5">
    <location>
        <begin position="158"/>
        <end position="170"/>
    </location>
</feature>
<dbReference type="SUPFAM" id="SSF57424">
    <property type="entry name" value="LDL receptor-like module"/>
    <property type="match status" value="1"/>
</dbReference>
<dbReference type="InterPro" id="IPR036055">
    <property type="entry name" value="LDL_receptor-like_sf"/>
</dbReference>
<dbReference type="Gene3D" id="4.10.400.10">
    <property type="entry name" value="Low-density Lipoprotein Receptor"/>
    <property type="match status" value="1"/>
</dbReference>
<dbReference type="PROSITE" id="PS01209">
    <property type="entry name" value="LDLRA_1"/>
    <property type="match status" value="1"/>
</dbReference>
<name>A0A9Q0YLP4_HOLLE</name>
<dbReference type="PROSITE" id="PS01180">
    <property type="entry name" value="CUB"/>
    <property type="match status" value="1"/>
</dbReference>
<dbReference type="CDD" id="cd00041">
    <property type="entry name" value="CUB"/>
    <property type="match status" value="1"/>
</dbReference>
<dbReference type="InterPro" id="IPR001190">
    <property type="entry name" value="SRCR"/>
</dbReference>
<evidence type="ECO:0000313" key="10">
    <source>
        <dbReference type="Proteomes" id="UP001152320"/>
    </source>
</evidence>
<dbReference type="SMART" id="SM00042">
    <property type="entry name" value="CUB"/>
    <property type="match status" value="1"/>
</dbReference>
<evidence type="ECO:0000259" key="8">
    <source>
        <dbReference type="PROSITE" id="PS50287"/>
    </source>
</evidence>
<dbReference type="CDD" id="cd00112">
    <property type="entry name" value="LDLa"/>
    <property type="match status" value="1"/>
</dbReference>
<feature type="domain" description="CUB" evidence="7">
    <location>
        <begin position="36"/>
        <end position="149"/>
    </location>
</feature>
<dbReference type="PROSITE" id="PS50287">
    <property type="entry name" value="SRCR_2"/>
    <property type="match status" value="1"/>
</dbReference>
<dbReference type="InterPro" id="IPR023415">
    <property type="entry name" value="LDLR_class-A_CS"/>
</dbReference>
<proteinExistence type="predicted"/>
<dbReference type="PANTHER" id="PTHR48071">
    <property type="entry name" value="SRCR DOMAIN-CONTAINING PROTEIN"/>
    <property type="match status" value="1"/>
</dbReference>
<dbReference type="InterPro" id="IPR000859">
    <property type="entry name" value="CUB_dom"/>
</dbReference>
<keyword evidence="1" id="KW-0645">Protease</keyword>
<organism evidence="9 10">
    <name type="scientific">Holothuria leucospilota</name>
    <name type="common">Black long sea cucumber</name>
    <name type="synonym">Mertensiothuria leucospilota</name>
    <dbReference type="NCBI Taxonomy" id="206669"/>
    <lineage>
        <taxon>Eukaryota</taxon>
        <taxon>Metazoa</taxon>
        <taxon>Echinodermata</taxon>
        <taxon>Eleutherozoa</taxon>
        <taxon>Echinozoa</taxon>
        <taxon>Holothuroidea</taxon>
        <taxon>Aspidochirotacea</taxon>
        <taxon>Aspidochirotida</taxon>
        <taxon>Holothuriidae</taxon>
        <taxon>Holothuria</taxon>
    </lineage>
</organism>
<feature type="disulfide bond" evidence="5">
    <location>
        <begin position="177"/>
        <end position="192"/>
    </location>
</feature>
<dbReference type="Pfam" id="PF00431">
    <property type="entry name" value="CUB"/>
    <property type="match status" value="1"/>
</dbReference>
<evidence type="ECO:0000259" key="7">
    <source>
        <dbReference type="PROSITE" id="PS01180"/>
    </source>
</evidence>
<dbReference type="GO" id="GO:0008236">
    <property type="term" value="F:serine-type peptidase activity"/>
    <property type="evidence" value="ECO:0007669"/>
    <property type="project" value="UniProtKB-KW"/>
</dbReference>
<accession>A0A9Q0YLP4</accession>
<dbReference type="Pfam" id="PF00057">
    <property type="entry name" value="Ldl_recept_a"/>
    <property type="match status" value="1"/>
</dbReference>
<dbReference type="PROSITE" id="PS50068">
    <property type="entry name" value="LDLRA_2"/>
    <property type="match status" value="1"/>
</dbReference>
<comment type="caution">
    <text evidence="9">The sequence shown here is derived from an EMBL/GenBank/DDBJ whole genome shotgun (WGS) entry which is preliminary data.</text>
</comment>
<evidence type="ECO:0000313" key="9">
    <source>
        <dbReference type="EMBL" id="KAJ8022422.1"/>
    </source>
</evidence>
<evidence type="ECO:0000256" key="1">
    <source>
        <dbReference type="ARBA" id="ARBA00022670"/>
    </source>
</evidence>
<evidence type="ECO:0000256" key="2">
    <source>
        <dbReference type="ARBA" id="ARBA00022801"/>
    </source>
</evidence>
<dbReference type="PRINTS" id="PR00258">
    <property type="entry name" value="SPERACTRCPTR"/>
</dbReference>
<keyword evidence="2" id="KW-0378">Hydrolase</keyword>